<evidence type="ECO:0000259" key="1">
    <source>
        <dbReference type="Pfam" id="PF07728"/>
    </source>
</evidence>
<dbReference type="SUPFAM" id="SSF52540">
    <property type="entry name" value="P-loop containing nucleoside triphosphate hydrolases"/>
    <property type="match status" value="1"/>
</dbReference>
<sequence length="651" mass="75761">MLSSKKWNVDFAGILVTDEEVDITIGRNPVFINNQNTLQFNLKIISNPPSSFPNQVKVVTCFAEELVKWGFEDDIDMDHEERRRSLKSFLQGLVVVFRVDVKRQGTKEFYVAKILKICRKADGFKKGMTLFPVPIFTETTTEKTQSEFEKILVAQKYVGDNPHISQEDEDTPSYILWKEEEEYILYGDFIEHTHAYGGFKFIAIDEKIHKFNIPEEWIMESYINDEVLFMDADIYKDIEEKLKGAEILQSTDSGSVNQNNNSEKFVEKDNIEEKVLKEEAEFMQRFIEAAIKEGLCYEENDLYNFHTAMKSSNLVILAGMSGTGKSKLVQCYANALRLSQEQLLFIPVRPFWQDDADVIGYLDTLNNIYRPGDSGLVNTLIKANDDKDYLYIVCFDEMNLARVEHYFSQFLSVLELDEGKRELQLYNDEYANRIHNQHLYQPRVPIGRNVIFVGTVNLDESTYHFSDKVLDRANVLQLQLPPYENLLKVLEERKVNKEKEKEVEYSQRVQINFDTYDSFRNKTVDIGLTQQELQCLWSIHIELQKCNRKIGIGWRIVRQIGKYIKSLPGCSPLTRREAFDLQIAQRVMTKIRGAEEQFDTLIGIYDSENDVVESSMLLRLFNENINISDFNHSKDILKEKSKELKLYGHTI</sequence>
<feature type="domain" description="ATPase dynein-related AAA" evidence="1">
    <location>
        <begin position="315"/>
        <end position="457"/>
    </location>
</feature>
<dbReference type="RefSeq" id="WP_000952986.1">
    <property type="nucleotide sequence ID" value="NZ_KB976041.1"/>
</dbReference>
<evidence type="ECO:0000313" key="2">
    <source>
        <dbReference type="EMBL" id="EOQ59762.1"/>
    </source>
</evidence>
<dbReference type="InterPro" id="IPR027417">
    <property type="entry name" value="P-loop_NTPase"/>
</dbReference>
<evidence type="ECO:0000313" key="3">
    <source>
        <dbReference type="Proteomes" id="UP000014060"/>
    </source>
</evidence>
<comment type="caution">
    <text evidence="2">The sequence shown here is derived from an EMBL/GenBank/DDBJ whole genome shotgun (WGS) entry which is preliminary data.</text>
</comment>
<dbReference type="Proteomes" id="UP000014060">
    <property type="component" value="Unassembled WGS sequence"/>
</dbReference>
<reference evidence="2 3" key="1">
    <citation type="submission" date="2013-01" db="EMBL/GenBank/DDBJ databases">
        <title>The Genome Sequence of Bacillus cereus TIAC219.</title>
        <authorList>
            <consortium name="The Broad Institute Genome Sequencing Platform"/>
            <consortium name="The Broad Institute Genome Sequencing Center for Infectious Disease"/>
            <person name="Feldgarden M."/>
            <person name="Van der Auwera G.A."/>
            <person name="Mahillon J."/>
            <person name="Duprez V."/>
            <person name="Timmery S."/>
            <person name="Mattelet C."/>
            <person name="Dierick K."/>
            <person name="Sun M."/>
            <person name="Yu Z."/>
            <person name="Zhu L."/>
            <person name="Hu X."/>
            <person name="Shank E.B."/>
            <person name="Swiecicka I."/>
            <person name="Hansen B.M."/>
            <person name="Andrup L."/>
            <person name="Walker B."/>
            <person name="Young S.K."/>
            <person name="Zeng Q."/>
            <person name="Gargeya S."/>
            <person name="Fitzgerald M."/>
            <person name="Haas B."/>
            <person name="Abouelleil A."/>
            <person name="Alvarado L."/>
            <person name="Arachchi H.M."/>
            <person name="Berlin A.M."/>
            <person name="Chapman S.B."/>
            <person name="Dewar J."/>
            <person name="Goldberg J."/>
            <person name="Griggs A."/>
            <person name="Gujja S."/>
            <person name="Hansen M."/>
            <person name="Howarth C."/>
            <person name="Imamovic A."/>
            <person name="Larimer J."/>
            <person name="McCowan C."/>
            <person name="Murphy C."/>
            <person name="Neiman D."/>
            <person name="Pearson M."/>
            <person name="Priest M."/>
            <person name="Roberts A."/>
            <person name="Saif S."/>
            <person name="Shea T."/>
            <person name="Sisk P."/>
            <person name="Sykes S."/>
            <person name="Wortman J."/>
            <person name="Nusbaum C."/>
            <person name="Birren B."/>
        </authorList>
    </citation>
    <scope>NUCLEOTIDE SEQUENCE [LARGE SCALE GENOMIC DNA]</scope>
    <source>
        <strain evidence="2 3">TIAC219</strain>
    </source>
</reference>
<dbReference type="InterPro" id="IPR011704">
    <property type="entry name" value="ATPase_dyneun-rel_AAA"/>
</dbReference>
<proteinExistence type="predicted"/>
<dbReference type="Gene3D" id="3.40.50.300">
    <property type="entry name" value="P-loop containing nucleotide triphosphate hydrolases"/>
    <property type="match status" value="1"/>
</dbReference>
<dbReference type="EMBL" id="AHCJ01000052">
    <property type="protein sequence ID" value="EOQ59762.1"/>
    <property type="molecule type" value="Genomic_DNA"/>
</dbReference>
<gene>
    <name evidence="2" type="ORF">IAY_03918</name>
</gene>
<dbReference type="AlphaFoldDB" id="A0ABC9SV92"/>
<accession>A0ABC9SV92</accession>
<dbReference type="Pfam" id="PF07728">
    <property type="entry name" value="AAA_5"/>
    <property type="match status" value="1"/>
</dbReference>
<name>A0ABC9SV92_BACCE</name>
<protein>
    <recommendedName>
        <fullName evidence="1">ATPase dynein-related AAA domain-containing protein</fullName>
    </recommendedName>
</protein>
<organism evidence="2 3">
    <name type="scientific">Bacillus cereus TIAC219</name>
    <dbReference type="NCBI Taxonomy" id="718222"/>
    <lineage>
        <taxon>Bacteria</taxon>
        <taxon>Bacillati</taxon>
        <taxon>Bacillota</taxon>
        <taxon>Bacilli</taxon>
        <taxon>Bacillales</taxon>
        <taxon>Bacillaceae</taxon>
        <taxon>Bacillus</taxon>
        <taxon>Bacillus cereus group</taxon>
    </lineage>
</organism>